<accession>A0A0D2PQK9</accession>
<evidence type="ECO:0000313" key="1">
    <source>
        <dbReference type="EMBL" id="KJB09174.1"/>
    </source>
</evidence>
<dbReference type="EMBL" id="CM001740">
    <property type="protein sequence ID" value="KJB09174.1"/>
    <property type="molecule type" value="Genomic_DNA"/>
</dbReference>
<proteinExistence type="predicted"/>
<protein>
    <submittedName>
        <fullName evidence="1">Uncharacterized protein</fullName>
    </submittedName>
</protein>
<reference evidence="1 2" key="1">
    <citation type="journal article" date="2012" name="Nature">
        <title>Repeated polyploidization of Gossypium genomes and the evolution of spinnable cotton fibres.</title>
        <authorList>
            <person name="Paterson A.H."/>
            <person name="Wendel J.F."/>
            <person name="Gundlach H."/>
            <person name="Guo H."/>
            <person name="Jenkins J."/>
            <person name="Jin D."/>
            <person name="Llewellyn D."/>
            <person name="Showmaker K.C."/>
            <person name="Shu S."/>
            <person name="Udall J."/>
            <person name="Yoo M.J."/>
            <person name="Byers R."/>
            <person name="Chen W."/>
            <person name="Doron-Faigenboim A."/>
            <person name="Duke M.V."/>
            <person name="Gong L."/>
            <person name="Grimwood J."/>
            <person name="Grover C."/>
            <person name="Grupp K."/>
            <person name="Hu G."/>
            <person name="Lee T.H."/>
            <person name="Li J."/>
            <person name="Lin L."/>
            <person name="Liu T."/>
            <person name="Marler B.S."/>
            <person name="Page J.T."/>
            <person name="Roberts A.W."/>
            <person name="Romanel E."/>
            <person name="Sanders W.S."/>
            <person name="Szadkowski E."/>
            <person name="Tan X."/>
            <person name="Tang H."/>
            <person name="Xu C."/>
            <person name="Wang J."/>
            <person name="Wang Z."/>
            <person name="Zhang D."/>
            <person name="Zhang L."/>
            <person name="Ashrafi H."/>
            <person name="Bedon F."/>
            <person name="Bowers J.E."/>
            <person name="Brubaker C.L."/>
            <person name="Chee P.W."/>
            <person name="Das S."/>
            <person name="Gingle A.R."/>
            <person name="Haigler C.H."/>
            <person name="Harker D."/>
            <person name="Hoffmann L.V."/>
            <person name="Hovav R."/>
            <person name="Jones D.C."/>
            <person name="Lemke C."/>
            <person name="Mansoor S."/>
            <person name="ur Rahman M."/>
            <person name="Rainville L.N."/>
            <person name="Rambani A."/>
            <person name="Reddy U.K."/>
            <person name="Rong J.K."/>
            <person name="Saranga Y."/>
            <person name="Scheffler B.E."/>
            <person name="Scheffler J.A."/>
            <person name="Stelly D.M."/>
            <person name="Triplett B.A."/>
            <person name="Van Deynze A."/>
            <person name="Vaslin M.F."/>
            <person name="Waghmare V.N."/>
            <person name="Walford S.A."/>
            <person name="Wright R.J."/>
            <person name="Zaki E.A."/>
            <person name="Zhang T."/>
            <person name="Dennis E.S."/>
            <person name="Mayer K.F."/>
            <person name="Peterson D.G."/>
            <person name="Rokhsar D.S."/>
            <person name="Wang X."/>
            <person name="Schmutz J."/>
        </authorList>
    </citation>
    <scope>NUCLEOTIDE SEQUENCE [LARGE SCALE GENOMIC DNA]</scope>
</reference>
<dbReference type="Gramene" id="KJB09174">
    <property type="protein sequence ID" value="KJB09174"/>
    <property type="gene ID" value="B456_001G127400"/>
</dbReference>
<dbReference type="Proteomes" id="UP000032304">
    <property type="component" value="Chromosome 1"/>
</dbReference>
<sequence>MLKLCSLQQAAVLLISHESVPKKGNKLLVSYNITKQMPCTIKTLYCMLKAEGSICVNVLFQDTKLKKHVLTCGLVLAIHCTGAHKRDFDHTFDSFNSHWLQLTCTCT</sequence>
<name>A0A0D2PQK9_GOSRA</name>
<dbReference type="AlphaFoldDB" id="A0A0D2PQK9"/>
<gene>
    <name evidence="1" type="ORF">B456_001G127400</name>
</gene>
<evidence type="ECO:0000313" key="2">
    <source>
        <dbReference type="Proteomes" id="UP000032304"/>
    </source>
</evidence>
<organism evidence="1 2">
    <name type="scientific">Gossypium raimondii</name>
    <name type="common">Peruvian cotton</name>
    <name type="synonym">Gossypium klotzschianum subsp. raimondii</name>
    <dbReference type="NCBI Taxonomy" id="29730"/>
    <lineage>
        <taxon>Eukaryota</taxon>
        <taxon>Viridiplantae</taxon>
        <taxon>Streptophyta</taxon>
        <taxon>Embryophyta</taxon>
        <taxon>Tracheophyta</taxon>
        <taxon>Spermatophyta</taxon>
        <taxon>Magnoliopsida</taxon>
        <taxon>eudicotyledons</taxon>
        <taxon>Gunneridae</taxon>
        <taxon>Pentapetalae</taxon>
        <taxon>rosids</taxon>
        <taxon>malvids</taxon>
        <taxon>Malvales</taxon>
        <taxon>Malvaceae</taxon>
        <taxon>Malvoideae</taxon>
        <taxon>Gossypium</taxon>
    </lineage>
</organism>
<keyword evidence="2" id="KW-1185">Reference proteome</keyword>